<evidence type="ECO:0000313" key="1">
    <source>
        <dbReference type="EMBL" id="QFP94827.1"/>
    </source>
</evidence>
<dbReference type="Proteomes" id="UP000325974">
    <property type="component" value="Segment"/>
</dbReference>
<accession>A0A5P8D723</accession>
<protein>
    <submittedName>
        <fullName evidence="1">Uncharacterized protein</fullName>
    </submittedName>
</protein>
<proteinExistence type="predicted"/>
<sequence>MLNTTYPMALTTGSLNGVEIPSGWQAQSTLAREAAEADGQLDVAAWRTLLSAIKSGLPVVLVNRERDGRRAKMTVVVTWAVVHPECPAGNRIRVSYWGFGHDMHLADIESVATPDVEYLD</sequence>
<dbReference type="EMBL" id="MN284895">
    <property type="protein sequence ID" value="QFP94827.1"/>
    <property type="molecule type" value="Genomic_DNA"/>
</dbReference>
<organism evidence="1 2">
    <name type="scientific">Mycobacterium phage Marshawn</name>
    <dbReference type="NCBI Taxonomy" id="2652423"/>
    <lineage>
        <taxon>Viruses</taxon>
        <taxon>Duplodnaviria</taxon>
        <taxon>Heunggongvirae</taxon>
        <taxon>Uroviricota</taxon>
        <taxon>Caudoviricetes</taxon>
        <taxon>Weiservirinae</taxon>
        <taxon>Anayavirus</taxon>
        <taxon>Anayavirus marshawn</taxon>
    </lineage>
</organism>
<name>A0A5P8D723_9CAUD</name>
<reference evidence="1 2" key="1">
    <citation type="submission" date="2019-08" db="EMBL/GenBank/DDBJ databases">
        <authorList>
            <person name="Tisher V."/>
            <person name="Wilcox J."/>
            <person name="Boggs D."/>
            <person name="Byrne M."/>
            <person name="Copriviza J."/>
            <person name="deSilva C."/>
            <person name="Devereaux C."/>
            <person name="Hart C."/>
            <person name="Holyfield W."/>
            <person name="Sciammas C."/>
            <person name="Splaine-Duchscherer K."/>
            <person name="Bonilla C."/>
            <person name="Ettinger A.-S.H."/>
            <person name="Ettinger W.F."/>
            <person name="Haydock J."/>
            <person name="Anders K.R."/>
            <person name="Garlena R.A."/>
            <person name="Russell D.A."/>
            <person name="Pope W.H."/>
            <person name="Jacobs-Sera D."/>
            <person name="Hatfull G.F."/>
        </authorList>
    </citation>
    <scope>NUCLEOTIDE SEQUENCE [LARGE SCALE GENOMIC DNA]</scope>
</reference>
<dbReference type="RefSeq" id="YP_009953534.1">
    <property type="nucleotide sequence ID" value="NC_051623.1"/>
</dbReference>
<gene>
    <name evidence="1" type="primary">41</name>
    <name evidence="1" type="ORF">SEA_MARSHAWN_41</name>
</gene>
<dbReference type="KEGG" id="vg:60325009"/>
<keyword evidence="2" id="KW-1185">Reference proteome</keyword>
<dbReference type="GeneID" id="60325009"/>
<evidence type="ECO:0000313" key="2">
    <source>
        <dbReference type="Proteomes" id="UP000325974"/>
    </source>
</evidence>